<dbReference type="PANTHER" id="PTHR46936:SF1">
    <property type="entry name" value="ARABINOSYLTRANSFERASE XEG113"/>
    <property type="match status" value="1"/>
</dbReference>
<feature type="transmembrane region" description="Helical" evidence="2">
    <location>
        <begin position="12"/>
        <end position="35"/>
    </location>
</feature>
<protein>
    <recommendedName>
        <fullName evidence="3">Nucleotide-diphospho-sugar transferase domain-containing protein</fullName>
    </recommendedName>
</protein>
<dbReference type="InterPro" id="IPR053250">
    <property type="entry name" value="Glycosyltransferase_77"/>
</dbReference>
<reference evidence="4" key="2">
    <citation type="submission" date="2020-11" db="EMBL/GenBank/DDBJ databases">
        <authorList>
            <person name="Cecchin M."/>
            <person name="Marcolungo L."/>
            <person name="Rossato M."/>
            <person name="Girolomoni L."/>
            <person name="Cosentino E."/>
            <person name="Cuine S."/>
            <person name="Li-Beisson Y."/>
            <person name="Delledonne M."/>
            <person name="Ballottari M."/>
        </authorList>
    </citation>
    <scope>NUCLEOTIDE SEQUENCE</scope>
    <source>
        <strain evidence="4">211/11P</strain>
        <tissue evidence="4">Whole cell</tissue>
    </source>
</reference>
<evidence type="ECO:0000256" key="2">
    <source>
        <dbReference type="SAM" id="Phobius"/>
    </source>
</evidence>
<feature type="region of interest" description="Disordered" evidence="1">
    <location>
        <begin position="56"/>
        <end position="91"/>
    </location>
</feature>
<sequence>MPIARHRTQQQNACGLKTVVLVLALVAVGELLLLLQPRHTQHSMLEMHDDARGLFGREQRRGGGSPCSTRQQAQASGFSTSRHRATGTPPDLQSLRGSRLLFVTFGNKAFSEFVSNWVASVQRLQLPFLVGALDSGMADVAQDQGWPFLDVSALVQGNSSMFRANFKAFRNMGATKVQLVLTLLEELGVDTVVVSDSDTSWLGDPSAHLNSYPTADMFISTDCLSHKLEDSWKAGHMQPRCGHIPGNGWGRAFNTGIFAVRNREAGKLLLTRWRDLLLDPQKSTTVTNSNATLGITDQLALNMIFDAAIPPGGVHAAPEDNHVLLLSWDAGDTLRLQPLPVLLFASGHVGFVQRLPWRHQVQPLVVHATFQRYPVSQHQVGKRARFREMDMWFLDGTEYYDPPGARYLTYTHDVRSAVEEAAASPRFNGLMPALYKHLVAASYQLAAYRDALAAARMLNRTLVLPTSWCWCDFDWTPHVLERCKIRGSDLQLPFECPADFLFSLPRMEESGVDYRVAGFLDNLQVPEAVRERKVNMQVLPYHLPPDRQPPLAALWLRMKQAQVMAAFQPFKDAPTVTIRGLRPGLLEGFTDASEQRAFDKLYTDTTRELYWCCGAHAIRGVPNSFAYELPRPFSAGYQEWRAPVLQQPTYCTNVGRENQEFLAYANHPCQFLHNSTAAALAAALV</sequence>
<keyword evidence="2" id="KW-1133">Transmembrane helix</keyword>
<comment type="caution">
    <text evidence="4">The sequence shown here is derived from an EMBL/GenBank/DDBJ whole genome shotgun (WGS) entry which is preliminary data.</text>
</comment>
<dbReference type="AlphaFoldDB" id="A0A9D4TU38"/>
<dbReference type="GO" id="GO:0005794">
    <property type="term" value="C:Golgi apparatus"/>
    <property type="evidence" value="ECO:0007669"/>
    <property type="project" value="TreeGrafter"/>
</dbReference>
<evidence type="ECO:0000259" key="3">
    <source>
        <dbReference type="Pfam" id="PF03407"/>
    </source>
</evidence>
<evidence type="ECO:0000313" key="5">
    <source>
        <dbReference type="Proteomes" id="UP001055712"/>
    </source>
</evidence>
<feature type="domain" description="Nucleotide-diphospho-sugar transferase" evidence="3">
    <location>
        <begin position="128"/>
        <end position="372"/>
    </location>
</feature>
<keyword evidence="2" id="KW-0472">Membrane</keyword>
<accession>A0A9D4TU38</accession>
<dbReference type="InterPro" id="IPR005069">
    <property type="entry name" value="Nucl-diP-sugar_transferase"/>
</dbReference>
<reference evidence="4" key="1">
    <citation type="journal article" date="2019" name="Plant J.">
        <title>Chlorella vulgaris genome assembly and annotation reveals the molecular basis for metabolic acclimation to high light conditions.</title>
        <authorList>
            <person name="Cecchin M."/>
            <person name="Marcolungo L."/>
            <person name="Rossato M."/>
            <person name="Girolomoni L."/>
            <person name="Cosentino E."/>
            <person name="Cuine S."/>
            <person name="Li-Beisson Y."/>
            <person name="Delledonne M."/>
            <person name="Ballottari M."/>
        </authorList>
    </citation>
    <scope>NUCLEOTIDE SEQUENCE</scope>
    <source>
        <strain evidence="4">211/11P</strain>
    </source>
</reference>
<evidence type="ECO:0000256" key="1">
    <source>
        <dbReference type="SAM" id="MobiDB-lite"/>
    </source>
</evidence>
<proteinExistence type="predicted"/>
<dbReference type="Pfam" id="PF03407">
    <property type="entry name" value="Nucleotid_trans"/>
    <property type="match status" value="1"/>
</dbReference>
<keyword evidence="5" id="KW-1185">Reference proteome</keyword>
<dbReference type="GO" id="GO:0052636">
    <property type="term" value="F:arabinosyltransferase activity"/>
    <property type="evidence" value="ECO:0007669"/>
    <property type="project" value="TreeGrafter"/>
</dbReference>
<dbReference type="GO" id="GO:0052325">
    <property type="term" value="P:cell wall pectin biosynthetic process"/>
    <property type="evidence" value="ECO:0007669"/>
    <property type="project" value="TreeGrafter"/>
</dbReference>
<gene>
    <name evidence="4" type="ORF">D9Q98_002822</name>
</gene>
<feature type="compositionally biased region" description="Polar residues" evidence="1">
    <location>
        <begin position="66"/>
        <end position="80"/>
    </location>
</feature>
<organism evidence="4 5">
    <name type="scientific">Chlorella vulgaris</name>
    <name type="common">Green alga</name>
    <dbReference type="NCBI Taxonomy" id="3077"/>
    <lineage>
        <taxon>Eukaryota</taxon>
        <taxon>Viridiplantae</taxon>
        <taxon>Chlorophyta</taxon>
        <taxon>core chlorophytes</taxon>
        <taxon>Trebouxiophyceae</taxon>
        <taxon>Chlorellales</taxon>
        <taxon>Chlorellaceae</taxon>
        <taxon>Chlorella clade</taxon>
        <taxon>Chlorella</taxon>
    </lineage>
</organism>
<dbReference type="EMBL" id="SIDB01000003">
    <property type="protein sequence ID" value="KAI3434762.1"/>
    <property type="molecule type" value="Genomic_DNA"/>
</dbReference>
<keyword evidence="2" id="KW-0812">Transmembrane</keyword>
<dbReference type="PANTHER" id="PTHR46936">
    <property type="entry name" value="ARABINOSYLTRANSFERASE XEG113"/>
    <property type="match status" value="1"/>
</dbReference>
<name>A0A9D4TU38_CHLVU</name>
<dbReference type="OrthoDB" id="540503at2759"/>
<evidence type="ECO:0000313" key="4">
    <source>
        <dbReference type="EMBL" id="KAI3434762.1"/>
    </source>
</evidence>
<dbReference type="Proteomes" id="UP001055712">
    <property type="component" value="Unassembled WGS sequence"/>
</dbReference>